<organism evidence="2 3">
    <name type="scientific">Candidatus Merdivivens faecigallinarum</name>
    <dbReference type="NCBI Taxonomy" id="2840871"/>
    <lineage>
        <taxon>Bacteria</taxon>
        <taxon>Pseudomonadati</taxon>
        <taxon>Bacteroidota</taxon>
        <taxon>Bacteroidia</taxon>
        <taxon>Bacteroidales</taxon>
        <taxon>Muribaculaceae</taxon>
        <taxon>Muribaculaceae incertae sedis</taxon>
        <taxon>Candidatus Merdivivens</taxon>
    </lineage>
</organism>
<proteinExistence type="predicted"/>
<accession>A0A9D9IZ48</accession>
<reference evidence="2" key="2">
    <citation type="journal article" date="2021" name="PeerJ">
        <title>Extensive microbial diversity within the chicken gut microbiome revealed by metagenomics and culture.</title>
        <authorList>
            <person name="Gilroy R."/>
            <person name="Ravi A."/>
            <person name="Getino M."/>
            <person name="Pursley I."/>
            <person name="Horton D.L."/>
            <person name="Alikhan N.F."/>
            <person name="Baker D."/>
            <person name="Gharbi K."/>
            <person name="Hall N."/>
            <person name="Watson M."/>
            <person name="Adriaenssens E.M."/>
            <person name="Foster-Nyarko E."/>
            <person name="Jarju S."/>
            <person name="Secka A."/>
            <person name="Antonio M."/>
            <person name="Oren A."/>
            <person name="Chaudhuri R.R."/>
            <person name="La Ragione R."/>
            <person name="Hildebrand F."/>
            <person name="Pallen M.J."/>
        </authorList>
    </citation>
    <scope>NUCLEOTIDE SEQUENCE</scope>
    <source>
        <strain evidence="2">B3-2255</strain>
    </source>
</reference>
<sequence length="623" mass="69492">MKTINNGKSYFYNIIFCMIACAFSLAGCVKEIDRTEDGQTFYFKIEEDLREFDFMKTKGVLSDIFCIDENGIGNVAVYAYDLGSGMYHTSCYIENYTGTEPCKLELRRNSQYKIFAIVNMGKPDTVPAYMTDMENYVHSIDTWKETVDRYGFLPMSGNTTIDTEAGKSFTIFVKRLVAEINMNYTAAEGLGVIPDSVKIINAPLEISPFTDNRPGSYGEGDRGTESDIEIFADGGSIRMFMLENMNYGTGAPVTPTVQDAGIPGPDNLSYIEFYGRITNSTGIISGNIKYRILLDFDIERNKKYNINFSVTPEGIYEDSWRVTVSDAVFEMGSDIYMVENSEMTYGIPAQEYTGVTYASGDESIVRYAGGKLYSGKPGKTTLTAISENPDAYGMINVTVLSTEEDDVTVSDCEVLLGIECDVPFKADNGKRLTVSGSAWSLDMDISEDNDGDVRVAENNLVRLEYDPAGTDDKKITVLVKDLKLGVDETYKGIIETITGRKEEFDITATIPELNIMCRTNQLTVNGRSEKLYLYLSHDGKMLKRADFDSDIYNRFYQNIAHVSDFETTRHIKVEQTFDQYIFDVYGIATDGSGSYTGTLRFRLKGGLGSNAKGSAEYMMIVNP</sequence>
<evidence type="ECO:0000313" key="2">
    <source>
        <dbReference type="EMBL" id="MBO8481882.1"/>
    </source>
</evidence>
<keyword evidence="1" id="KW-0472">Membrane</keyword>
<dbReference type="Proteomes" id="UP000823772">
    <property type="component" value="Unassembled WGS sequence"/>
</dbReference>
<keyword evidence="1" id="KW-1133">Transmembrane helix</keyword>
<evidence type="ECO:0000256" key="1">
    <source>
        <dbReference type="SAM" id="Phobius"/>
    </source>
</evidence>
<evidence type="ECO:0000313" key="3">
    <source>
        <dbReference type="Proteomes" id="UP000823772"/>
    </source>
</evidence>
<protein>
    <submittedName>
        <fullName evidence="2">DUF4906 domain-containing protein</fullName>
    </submittedName>
</protein>
<dbReference type="AlphaFoldDB" id="A0A9D9IZ48"/>
<reference evidence="2" key="1">
    <citation type="submission" date="2020-10" db="EMBL/GenBank/DDBJ databases">
        <authorList>
            <person name="Gilroy R."/>
        </authorList>
    </citation>
    <scope>NUCLEOTIDE SEQUENCE</scope>
    <source>
        <strain evidence="2">B3-2255</strain>
    </source>
</reference>
<name>A0A9D9IZ48_9BACT</name>
<dbReference type="PROSITE" id="PS51257">
    <property type="entry name" value="PROKAR_LIPOPROTEIN"/>
    <property type="match status" value="1"/>
</dbReference>
<keyword evidence="1" id="KW-0812">Transmembrane</keyword>
<dbReference type="EMBL" id="JADILY010000102">
    <property type="protein sequence ID" value="MBO8481882.1"/>
    <property type="molecule type" value="Genomic_DNA"/>
</dbReference>
<comment type="caution">
    <text evidence="2">The sequence shown here is derived from an EMBL/GenBank/DDBJ whole genome shotgun (WGS) entry which is preliminary data.</text>
</comment>
<feature type="transmembrane region" description="Helical" evidence="1">
    <location>
        <begin position="9"/>
        <end position="27"/>
    </location>
</feature>
<gene>
    <name evidence="2" type="ORF">IAC87_04980</name>
</gene>